<reference evidence="2" key="1">
    <citation type="submission" date="2020-12" db="EMBL/GenBank/DDBJ databases">
        <title>Genomic characterization of non-nitrogen-fixing Frankia strains.</title>
        <authorList>
            <person name="Carlos-Shanley C."/>
            <person name="Guerra T."/>
            <person name="Hahn D."/>
        </authorList>
    </citation>
    <scope>NUCLEOTIDE SEQUENCE</scope>
    <source>
        <strain evidence="2">CN6</strain>
    </source>
</reference>
<dbReference type="InterPro" id="IPR024078">
    <property type="entry name" value="LmbE-like_dom_sf"/>
</dbReference>
<dbReference type="InterPro" id="IPR003737">
    <property type="entry name" value="GlcNAc_PI_deacetylase-related"/>
</dbReference>
<proteinExistence type="predicted"/>
<organism evidence="2 3">
    <name type="scientific">Frankia nepalensis</name>
    <dbReference type="NCBI Taxonomy" id="1836974"/>
    <lineage>
        <taxon>Bacteria</taxon>
        <taxon>Bacillati</taxon>
        <taxon>Actinomycetota</taxon>
        <taxon>Actinomycetes</taxon>
        <taxon>Frankiales</taxon>
        <taxon>Frankiaceae</taxon>
        <taxon>Frankia</taxon>
    </lineage>
</organism>
<comment type="caution">
    <text evidence="2">The sequence shown here is derived from an EMBL/GenBank/DDBJ whole genome shotgun (WGS) entry which is preliminary data.</text>
</comment>
<dbReference type="Proteomes" id="UP000604475">
    <property type="component" value="Unassembled WGS sequence"/>
</dbReference>
<protein>
    <submittedName>
        <fullName evidence="2">PIG-L family deacetylase</fullName>
    </submittedName>
</protein>
<gene>
    <name evidence="2" type="ORF">I7412_17305</name>
</gene>
<dbReference type="Gene3D" id="3.40.50.10320">
    <property type="entry name" value="LmbE-like"/>
    <property type="match status" value="1"/>
</dbReference>
<dbReference type="EMBL" id="JAEACQ010000197">
    <property type="protein sequence ID" value="MBL7628882.1"/>
    <property type="molecule type" value="Genomic_DNA"/>
</dbReference>
<evidence type="ECO:0000256" key="1">
    <source>
        <dbReference type="ARBA" id="ARBA00022833"/>
    </source>
</evidence>
<dbReference type="GO" id="GO:0016137">
    <property type="term" value="P:glycoside metabolic process"/>
    <property type="evidence" value="ECO:0007669"/>
    <property type="project" value="UniProtKB-ARBA"/>
</dbReference>
<dbReference type="PANTHER" id="PTHR12993">
    <property type="entry name" value="N-ACETYLGLUCOSAMINYL-PHOSPHATIDYLINOSITOL DE-N-ACETYLASE-RELATED"/>
    <property type="match status" value="1"/>
</dbReference>
<dbReference type="Pfam" id="PF02585">
    <property type="entry name" value="PIG-L"/>
    <property type="match status" value="1"/>
</dbReference>
<dbReference type="PANTHER" id="PTHR12993:SF11">
    <property type="entry name" value="N-ACETYLGLUCOSAMINYL-PHOSPHATIDYLINOSITOL DE-N-ACETYLASE"/>
    <property type="match status" value="1"/>
</dbReference>
<evidence type="ECO:0000313" key="2">
    <source>
        <dbReference type="EMBL" id="MBL7628882.1"/>
    </source>
</evidence>
<dbReference type="AlphaFoldDB" id="A0A937RER4"/>
<dbReference type="GO" id="GO:0016811">
    <property type="term" value="F:hydrolase activity, acting on carbon-nitrogen (but not peptide) bonds, in linear amides"/>
    <property type="evidence" value="ECO:0007669"/>
    <property type="project" value="TreeGrafter"/>
</dbReference>
<name>A0A937RER4_9ACTN</name>
<dbReference type="SUPFAM" id="SSF102588">
    <property type="entry name" value="LmbE-like"/>
    <property type="match status" value="1"/>
</dbReference>
<sequence>MNRSRIADLGTVLTIWAHPDDETYLAGGLMAAAVAAGQRVVCVSATAGELGTDDPVAWPPERLAAVRRLEAAAALAVLGVQEHRFLGLPDGGLDLWDDVGARLVSELIDEIRPDTVVTFGPDGFTFHPDHLAVHRWVRAAWEARGRGFRLLETAWTAESLERFGALSARIGVFMTDERPVGVPAAALSEHLPLAGPALDRKVTALRAMASQVEPTVGAFGLDLFTAWVAEEGFVDAARTARTRGTARTGRTARAARAGRAGRAGRAARAVGVPVDAEFGSIPAQRSEMVAA</sequence>
<keyword evidence="3" id="KW-1185">Reference proteome</keyword>
<keyword evidence="1" id="KW-0862">Zinc</keyword>
<evidence type="ECO:0000313" key="3">
    <source>
        <dbReference type="Proteomes" id="UP000604475"/>
    </source>
</evidence>
<accession>A0A937RER4</accession>
<dbReference type="RefSeq" id="WP_203007660.1">
    <property type="nucleotide sequence ID" value="NZ_JADWYU010000137.1"/>
</dbReference>